<evidence type="ECO:0000313" key="2">
    <source>
        <dbReference type="Proteomes" id="UP000275719"/>
    </source>
</evidence>
<keyword evidence="2" id="KW-1185">Reference proteome</keyword>
<sequence>MIFCITNDSLIYHFSLAVDSTKNVDSKKNNTNYKFEEIFAIDNLKEFSQLKSGPTYQDNDGTDTEIRIKTNKNEYVVLNADRNKRWDDLSLKLYKILNSEFRPK</sequence>
<protein>
    <submittedName>
        <fullName evidence="1">Uncharacterized protein</fullName>
    </submittedName>
</protein>
<reference evidence="1 2" key="1">
    <citation type="submission" date="2018-11" db="EMBL/GenBank/DDBJ databases">
        <title>Flavobacterium sp. nov., YIM 102701-2 draft genome.</title>
        <authorList>
            <person name="Li G."/>
            <person name="Jiang Y."/>
        </authorList>
    </citation>
    <scope>NUCLEOTIDE SEQUENCE [LARGE SCALE GENOMIC DNA]</scope>
    <source>
        <strain evidence="1 2">YIM 102701-2</strain>
    </source>
</reference>
<dbReference type="EMBL" id="RQVQ01000013">
    <property type="protein sequence ID" value="RRJ90983.1"/>
    <property type="molecule type" value="Genomic_DNA"/>
</dbReference>
<proteinExistence type="predicted"/>
<gene>
    <name evidence="1" type="ORF">EG240_07215</name>
</gene>
<comment type="caution">
    <text evidence="1">The sequence shown here is derived from an EMBL/GenBank/DDBJ whole genome shotgun (WGS) entry which is preliminary data.</text>
</comment>
<dbReference type="OrthoDB" id="1273858at2"/>
<organism evidence="1 2">
    <name type="scientific">Paenimyroides tangerinum</name>
    <dbReference type="NCBI Taxonomy" id="2488728"/>
    <lineage>
        <taxon>Bacteria</taxon>
        <taxon>Pseudomonadati</taxon>
        <taxon>Bacteroidota</taxon>
        <taxon>Flavobacteriia</taxon>
        <taxon>Flavobacteriales</taxon>
        <taxon>Flavobacteriaceae</taxon>
        <taxon>Paenimyroides</taxon>
    </lineage>
</organism>
<dbReference type="RefSeq" id="WP_125018720.1">
    <property type="nucleotide sequence ID" value="NZ_RQVQ01000013.1"/>
</dbReference>
<accession>A0A3P3WEK3</accession>
<dbReference type="Proteomes" id="UP000275719">
    <property type="component" value="Unassembled WGS sequence"/>
</dbReference>
<name>A0A3P3WEK3_9FLAO</name>
<evidence type="ECO:0000313" key="1">
    <source>
        <dbReference type="EMBL" id="RRJ90983.1"/>
    </source>
</evidence>
<dbReference type="AlphaFoldDB" id="A0A3P3WEK3"/>